<dbReference type="Pfam" id="PF00528">
    <property type="entry name" value="BPD_transp_1"/>
    <property type="match status" value="1"/>
</dbReference>
<reference evidence="10 11" key="1">
    <citation type="submission" date="2023-04" db="EMBL/GenBank/DDBJ databases">
        <title>Forest soil microbial communities from Buena Vista Peninsula, Colon Province, Panama.</title>
        <authorList>
            <person name="Bouskill N."/>
        </authorList>
    </citation>
    <scope>NUCLEOTIDE SEQUENCE [LARGE SCALE GENOMIC DNA]</scope>
    <source>
        <strain evidence="10 11">AC80</strain>
    </source>
</reference>
<dbReference type="PROSITE" id="PS50928">
    <property type="entry name" value="ABC_TM1"/>
    <property type="match status" value="1"/>
</dbReference>
<protein>
    <submittedName>
        <fullName evidence="10">Multiple sugar transport system permease protein</fullName>
    </submittedName>
</protein>
<keyword evidence="5 7" id="KW-1133">Transmembrane helix</keyword>
<dbReference type="Gene3D" id="1.10.3720.10">
    <property type="entry name" value="MetI-like"/>
    <property type="match status" value="1"/>
</dbReference>
<comment type="caution">
    <text evidence="10">The sequence shown here is derived from an EMBL/GenBank/DDBJ whole genome shotgun (WGS) entry which is preliminary data.</text>
</comment>
<feature type="transmembrane region" description="Helical" evidence="7">
    <location>
        <begin position="44"/>
        <end position="65"/>
    </location>
</feature>
<proteinExistence type="inferred from homology"/>
<evidence type="ECO:0000256" key="5">
    <source>
        <dbReference type="ARBA" id="ARBA00022989"/>
    </source>
</evidence>
<dbReference type="RefSeq" id="WP_280832040.1">
    <property type="nucleotide sequence ID" value="NZ_JARXVE010000003.1"/>
</dbReference>
<evidence type="ECO:0000259" key="9">
    <source>
        <dbReference type="PROSITE" id="PS50928"/>
    </source>
</evidence>
<feature type="transmembrane region" description="Helical" evidence="7">
    <location>
        <begin position="103"/>
        <end position="127"/>
    </location>
</feature>
<organism evidence="10 11">
    <name type="scientific">Mycolicibacterium frederiksbergense</name>
    <dbReference type="NCBI Taxonomy" id="117567"/>
    <lineage>
        <taxon>Bacteria</taxon>
        <taxon>Bacillati</taxon>
        <taxon>Actinomycetota</taxon>
        <taxon>Actinomycetes</taxon>
        <taxon>Mycobacteriales</taxon>
        <taxon>Mycobacteriaceae</taxon>
        <taxon>Mycolicibacterium</taxon>
    </lineage>
</organism>
<evidence type="ECO:0000256" key="8">
    <source>
        <dbReference type="SAM" id="MobiDB-lite"/>
    </source>
</evidence>
<comment type="similarity">
    <text evidence="7">Belongs to the binding-protein-dependent transport system permease family.</text>
</comment>
<dbReference type="InterPro" id="IPR035906">
    <property type="entry name" value="MetI-like_sf"/>
</dbReference>
<dbReference type="Proteomes" id="UP001160130">
    <property type="component" value="Unassembled WGS sequence"/>
</dbReference>
<evidence type="ECO:0000256" key="1">
    <source>
        <dbReference type="ARBA" id="ARBA00004651"/>
    </source>
</evidence>
<sequence length="315" mass="34899">MTNSHNSDTALLAAPNAAGQDRPEPESPPQRAARRRLLRLPFSPWHLVLIPLTFLLVVPLLWMLVTSLETEGEANRFPPVLLPAKPQFQNYSEAWQAAPFGHFFLNSALVTIVVLISNLLVCSLAGYAFARIRFLGRSVLFVTLMATLMVPFQVTMIPVFLIVKWFGDNVWEGLGIDHLGALMLPNLATAFGIFFLRQFFQTVPVELEEAARVDGTSRLGVLFKIVLPLSLPALSTLAALTVLTSWNDFLWPLIVITSEDQMTIPLGLSYFQGAHRVKWPLLMAANVMSLVPMLLVFIGAQRYFVQSVASTGLKG</sequence>
<keyword evidence="11" id="KW-1185">Reference proteome</keyword>
<keyword evidence="2 7" id="KW-0813">Transport</keyword>
<feature type="transmembrane region" description="Helical" evidence="7">
    <location>
        <begin position="139"/>
        <end position="167"/>
    </location>
</feature>
<evidence type="ECO:0000313" key="10">
    <source>
        <dbReference type="EMBL" id="MDH6195373.1"/>
    </source>
</evidence>
<feature type="transmembrane region" description="Helical" evidence="7">
    <location>
        <begin position="221"/>
        <end position="243"/>
    </location>
</feature>
<dbReference type="EMBL" id="JARXVE010000003">
    <property type="protein sequence ID" value="MDH6195373.1"/>
    <property type="molecule type" value="Genomic_DNA"/>
</dbReference>
<dbReference type="CDD" id="cd06261">
    <property type="entry name" value="TM_PBP2"/>
    <property type="match status" value="1"/>
</dbReference>
<accession>A0ABT6KXD6</accession>
<name>A0ABT6KXD6_9MYCO</name>
<comment type="subcellular location">
    <subcellularLocation>
        <location evidence="1 7">Cell membrane</location>
        <topology evidence="1 7">Multi-pass membrane protein</topology>
    </subcellularLocation>
</comment>
<feature type="domain" description="ABC transmembrane type-1" evidence="9">
    <location>
        <begin position="104"/>
        <end position="300"/>
    </location>
</feature>
<evidence type="ECO:0000256" key="3">
    <source>
        <dbReference type="ARBA" id="ARBA00022475"/>
    </source>
</evidence>
<dbReference type="SUPFAM" id="SSF161098">
    <property type="entry name" value="MetI-like"/>
    <property type="match status" value="1"/>
</dbReference>
<evidence type="ECO:0000256" key="6">
    <source>
        <dbReference type="ARBA" id="ARBA00023136"/>
    </source>
</evidence>
<keyword evidence="10" id="KW-0762">Sugar transport</keyword>
<feature type="transmembrane region" description="Helical" evidence="7">
    <location>
        <begin position="179"/>
        <end position="200"/>
    </location>
</feature>
<gene>
    <name evidence="10" type="ORF">M2272_002013</name>
</gene>
<evidence type="ECO:0000256" key="4">
    <source>
        <dbReference type="ARBA" id="ARBA00022692"/>
    </source>
</evidence>
<feature type="transmembrane region" description="Helical" evidence="7">
    <location>
        <begin position="283"/>
        <end position="304"/>
    </location>
</feature>
<evidence type="ECO:0000256" key="7">
    <source>
        <dbReference type="RuleBase" id="RU363032"/>
    </source>
</evidence>
<evidence type="ECO:0000256" key="2">
    <source>
        <dbReference type="ARBA" id="ARBA00022448"/>
    </source>
</evidence>
<dbReference type="PANTHER" id="PTHR43744:SF12">
    <property type="entry name" value="ABC TRANSPORTER PERMEASE PROTEIN MG189-RELATED"/>
    <property type="match status" value="1"/>
</dbReference>
<dbReference type="InterPro" id="IPR000515">
    <property type="entry name" value="MetI-like"/>
</dbReference>
<dbReference type="PANTHER" id="PTHR43744">
    <property type="entry name" value="ABC TRANSPORTER PERMEASE PROTEIN MG189-RELATED-RELATED"/>
    <property type="match status" value="1"/>
</dbReference>
<evidence type="ECO:0000313" key="11">
    <source>
        <dbReference type="Proteomes" id="UP001160130"/>
    </source>
</evidence>
<keyword evidence="3" id="KW-1003">Cell membrane</keyword>
<feature type="region of interest" description="Disordered" evidence="8">
    <location>
        <begin position="1"/>
        <end position="30"/>
    </location>
</feature>
<keyword evidence="6 7" id="KW-0472">Membrane</keyword>
<keyword evidence="4 7" id="KW-0812">Transmembrane</keyword>